<dbReference type="SUPFAM" id="SSF158452">
    <property type="entry name" value="YqcC-like"/>
    <property type="match status" value="1"/>
</dbReference>
<dbReference type="EMBL" id="CVRY01000005">
    <property type="protein sequence ID" value="CRL63390.1"/>
    <property type="molecule type" value="Genomic_DNA"/>
</dbReference>
<dbReference type="AlphaFoldDB" id="A0A0G4QBX7"/>
<evidence type="ECO:0000259" key="1">
    <source>
        <dbReference type="Pfam" id="PF04287"/>
    </source>
</evidence>
<dbReference type="PANTHER" id="PTHR39586">
    <property type="entry name" value="CYTOPLASMIC PROTEIN-RELATED"/>
    <property type="match status" value="1"/>
</dbReference>
<sequence length="107" mass="12589">MTPEQRILAKLLLIEEEMKNIELWQLESPTEQAFESVEPFCIDTMSAHEWLQWVLIPKLSSMIENEMLLPNAFAIAPYYEEAFKDDKSRDVTDLLNHLRELDAMFKS</sequence>
<dbReference type="InterPro" id="IPR007384">
    <property type="entry name" value="UCP006257"/>
</dbReference>
<dbReference type="PANTHER" id="PTHR39586:SF1">
    <property type="entry name" value="CYTOPLASMIC PROTEIN"/>
    <property type="match status" value="1"/>
</dbReference>
<gene>
    <name evidence="2" type="ORF">BN1804_02459</name>
</gene>
<proteinExistence type="predicted"/>
<reference evidence="3" key="1">
    <citation type="submission" date="2015-06" db="EMBL/GenBank/DDBJ databases">
        <authorList>
            <person name="Urmite Genomes"/>
        </authorList>
    </citation>
    <scope>NUCLEOTIDE SEQUENCE [LARGE SCALE GENOMIC DNA]</scope>
    <source>
        <strain evidence="3">CSUR P1867</strain>
    </source>
</reference>
<dbReference type="RefSeq" id="WP_072064269.1">
    <property type="nucleotide sequence ID" value="NZ_CVRY01000005.1"/>
</dbReference>
<evidence type="ECO:0000313" key="2">
    <source>
        <dbReference type="EMBL" id="CRL63390.1"/>
    </source>
</evidence>
<dbReference type="InterPro" id="IPR023376">
    <property type="entry name" value="YqcC-like_dom"/>
</dbReference>
<name>A0A0G4QBX7_9GAMM</name>
<dbReference type="Gene3D" id="1.20.1440.40">
    <property type="entry name" value="YqcC-like"/>
    <property type="match status" value="1"/>
</dbReference>
<dbReference type="GO" id="GO:0044010">
    <property type="term" value="P:single-species biofilm formation"/>
    <property type="evidence" value="ECO:0007669"/>
    <property type="project" value="TreeGrafter"/>
</dbReference>
<protein>
    <recommendedName>
        <fullName evidence="1">YqcC-like domain-containing protein</fullName>
    </recommendedName>
</protein>
<dbReference type="Pfam" id="PF04287">
    <property type="entry name" value="DUF446"/>
    <property type="match status" value="1"/>
</dbReference>
<dbReference type="InterPro" id="IPR036814">
    <property type="entry name" value="YqcC-like_sf"/>
</dbReference>
<organism evidence="2 3">
    <name type="scientific">Proteus penneri</name>
    <dbReference type="NCBI Taxonomy" id="102862"/>
    <lineage>
        <taxon>Bacteria</taxon>
        <taxon>Pseudomonadati</taxon>
        <taxon>Pseudomonadota</taxon>
        <taxon>Gammaproteobacteria</taxon>
        <taxon>Enterobacterales</taxon>
        <taxon>Morganellaceae</taxon>
        <taxon>Proteus</taxon>
    </lineage>
</organism>
<dbReference type="Proteomes" id="UP000183920">
    <property type="component" value="Unassembled WGS sequence"/>
</dbReference>
<accession>A0A0G4QBX7</accession>
<dbReference type="PIRSF" id="PIRSF006257">
    <property type="entry name" value="UCP006257"/>
    <property type="match status" value="1"/>
</dbReference>
<feature type="domain" description="YqcC-like" evidence="1">
    <location>
        <begin position="7"/>
        <end position="103"/>
    </location>
</feature>
<evidence type="ECO:0000313" key="3">
    <source>
        <dbReference type="Proteomes" id="UP000183920"/>
    </source>
</evidence>